<keyword evidence="3" id="KW-1185">Reference proteome</keyword>
<name>A0A4Q7I477_VIBVL</name>
<reference evidence="1" key="3">
    <citation type="submission" date="2019-01" db="EMBL/GenBank/DDBJ databases">
        <authorList>
            <consortium name="NCBI Pathogen Detection Project"/>
        </authorList>
    </citation>
    <scope>NUCLEOTIDE SEQUENCE</scope>
    <source>
        <strain evidence="1">BCW_3452</strain>
    </source>
</reference>
<sequence>MCSAQSFFKGPYGPFYFSFWKNRLNKKETERAKTEQTKHKTATNQAIELFPLYIKHASPYYLGPWRDG</sequence>
<dbReference type="AlphaFoldDB" id="A0A4Q7I477"/>
<accession>A0A4Q7I477</accession>
<evidence type="ECO:0000313" key="3">
    <source>
        <dbReference type="Proteomes" id="UP000054370"/>
    </source>
</evidence>
<dbReference type="Proteomes" id="UP000863257">
    <property type="component" value="Unassembled WGS sequence"/>
</dbReference>
<protein>
    <submittedName>
        <fullName evidence="1">Uncharacterized protein</fullName>
    </submittedName>
</protein>
<evidence type="ECO:0000313" key="1">
    <source>
        <dbReference type="EMBL" id="HAS8542589.1"/>
    </source>
</evidence>
<dbReference type="Proteomes" id="UP000054370">
    <property type="component" value="Unassembled WGS sequence"/>
</dbReference>
<reference evidence="2 3" key="1">
    <citation type="submission" date="2017-12" db="EMBL/GenBank/DDBJ databases">
        <title>FDA dAtabase for Regulatory Grade micrObial Sequences (FDA-ARGOS): Supporting development and validation of Infectious Disease Dx tests.</title>
        <authorList>
            <person name="Hoffmann M."/>
            <person name="Allard M."/>
            <person name="Evans P."/>
            <person name="Brown E."/>
            <person name="Tallon L.J."/>
            <person name="Sadzewicz L."/>
            <person name="Sengamalay N."/>
            <person name="Ott S."/>
            <person name="Godinez A."/>
            <person name="Nagaraj S."/>
            <person name="Vavikolanu K."/>
            <person name="Aluvathingal J."/>
            <person name="Nadendla S."/>
            <person name="Hobson J."/>
            <person name="Sichtig H."/>
        </authorList>
    </citation>
    <scope>NUCLEOTIDE SEQUENCE [LARGE SCALE GENOMIC DNA]</scope>
    <source>
        <strain evidence="3">ATCC 29307</strain>
        <strain evidence="2">FDAARGOS_118</strain>
    </source>
</reference>
<dbReference type="EMBL" id="LOSH02000001">
    <property type="protein sequence ID" value="PNM78165.1"/>
    <property type="molecule type" value="Genomic_DNA"/>
</dbReference>
<gene>
    <name evidence="2" type="ORF">AL548_006235</name>
    <name evidence="1" type="ORF">I7730_22620</name>
</gene>
<reference evidence="1" key="2">
    <citation type="journal article" date="2018" name="Genome Biol.">
        <title>SKESA: strategic k-mer extension for scrupulous assemblies.</title>
        <authorList>
            <person name="Souvorov A."/>
            <person name="Agarwala R."/>
            <person name="Lipman D.J."/>
        </authorList>
    </citation>
    <scope>NUCLEOTIDE SEQUENCE</scope>
    <source>
        <strain evidence="1">BCW_3452</strain>
    </source>
</reference>
<evidence type="ECO:0000313" key="2">
    <source>
        <dbReference type="EMBL" id="PNM78165.1"/>
    </source>
</evidence>
<dbReference type="EMBL" id="DACRBY010000043">
    <property type="protein sequence ID" value="HAS8542589.1"/>
    <property type="molecule type" value="Genomic_DNA"/>
</dbReference>
<proteinExistence type="predicted"/>
<comment type="caution">
    <text evidence="1">The sequence shown here is derived from an EMBL/GenBank/DDBJ whole genome shotgun (WGS) entry which is preliminary data.</text>
</comment>
<organism evidence="1">
    <name type="scientific">Vibrio vulnificus</name>
    <dbReference type="NCBI Taxonomy" id="672"/>
    <lineage>
        <taxon>Bacteria</taxon>
        <taxon>Pseudomonadati</taxon>
        <taxon>Pseudomonadota</taxon>
        <taxon>Gammaproteobacteria</taxon>
        <taxon>Vibrionales</taxon>
        <taxon>Vibrionaceae</taxon>
        <taxon>Vibrio</taxon>
    </lineage>
</organism>